<keyword evidence="6" id="KW-1185">Reference proteome</keyword>
<evidence type="ECO:0000256" key="2">
    <source>
        <dbReference type="RuleBase" id="RU361185"/>
    </source>
</evidence>
<protein>
    <submittedName>
        <fullName evidence="5">Alpha-glucosidase</fullName>
    </submittedName>
</protein>
<feature type="domain" description="Glycoside hydrolase family 31 TIM barrel" evidence="3">
    <location>
        <begin position="211"/>
        <end position="514"/>
    </location>
</feature>
<keyword evidence="2" id="KW-0326">Glycosidase</keyword>
<dbReference type="AlphaFoldDB" id="A0A2T3GD08"/>
<comment type="caution">
    <text evidence="5">The sequence shown here is derived from an EMBL/GenBank/DDBJ whole genome shotgun (WGS) entry which is preliminary data.</text>
</comment>
<dbReference type="Pfam" id="PF21365">
    <property type="entry name" value="Glyco_hydro_31_3rd"/>
    <property type="match status" value="1"/>
</dbReference>
<dbReference type="GO" id="GO:0005975">
    <property type="term" value="P:carbohydrate metabolic process"/>
    <property type="evidence" value="ECO:0007669"/>
    <property type="project" value="InterPro"/>
</dbReference>
<evidence type="ECO:0000256" key="1">
    <source>
        <dbReference type="ARBA" id="ARBA00007806"/>
    </source>
</evidence>
<sequence length="856" mass="96309">MIDTTRFTAESARGNPLMNPKAVVRGDHWRIGILTDSLIRFEWSDDGDFVDDRTQIVVNRDFGDIPDFTVRRDADGWLDIETTHLRIRYDGGPFSAEGLNVTVKDCPSQHNTWHYGAAQSANRGGTTRTLDQIDGAAPLDPGLLCGDGWMILDDSHDNVIRPAATVRGRINPFGEWVFPKPHVSTDLYLFGHSGRIHDALRDYHRLTGPVPLLPRWAFGNWWSRYHRYTADEYRTLVERFEREGLPFTVAVIDMDWHTTDVDPAYGSGWTGFTWNRDLFPDPDAFLEWLHAKGMRTTLNLHPRDGVRAFEDCYERVATAVGVAPATGSAIEFDAADPTFMAAYFDEILHPMERQGVDFWWIDWQQGGITRQKGLDPLWMLNHLHYLDSAREGRRPITFSRYSGYGSHRYPIGFSGDTVVSWESLKFQPYFTAMASNIGYGWWSHDIGGHMFGYRDEELEARWYQLGTFSPINRLHSTDSPFNGKEPWNFHEPVRTAMVDALRLRHRLIPYLYTMNRRAAFDGLPLVEPMYWNHSGGNVPTEFQFGTELIVSPILEPADPAVRRAKANVWFPHGEWYDLFDGRRYTAEPDQGRTMEVWRGIERMPAFAKAGGIIPMQRLDECASIGADAGTATATVPVNDVSNPSSLDVLVFPGRNGSFTLWEDDGAVGAANRWTRTDLALDWTHGAFTVDAAAGECAAVPARRAWRIILRGVADPATGLTGGPSTAATPTDAVTVLRGGEPLSDADYTVRYEEPTLSLVIDLPPASIHDRLHIEIDGLAIAPQPIERDAFAVLDDAQMLYFTKERAWELIRREGVKALASLHTLEMPPGDYGEPQWFSSHMPQGVIEALSEVLLRG</sequence>
<dbReference type="CDD" id="cd06595">
    <property type="entry name" value="GH31_u1"/>
    <property type="match status" value="1"/>
</dbReference>
<dbReference type="Proteomes" id="UP000240228">
    <property type="component" value="Unassembled WGS sequence"/>
</dbReference>
<dbReference type="PANTHER" id="PTHR22762:SF89">
    <property type="entry name" value="ALPHA-XYLOSIDASE"/>
    <property type="match status" value="1"/>
</dbReference>
<evidence type="ECO:0000259" key="3">
    <source>
        <dbReference type="Pfam" id="PF01055"/>
    </source>
</evidence>
<organism evidence="5 6">
    <name type="scientific">Bifidobacterium callitrichos</name>
    <dbReference type="NCBI Taxonomy" id="762209"/>
    <lineage>
        <taxon>Bacteria</taxon>
        <taxon>Bacillati</taxon>
        <taxon>Actinomycetota</taxon>
        <taxon>Actinomycetes</taxon>
        <taxon>Bifidobacteriales</taxon>
        <taxon>Bifidobacteriaceae</taxon>
        <taxon>Bifidobacterium</taxon>
    </lineage>
</organism>
<dbReference type="InterPro" id="IPR013780">
    <property type="entry name" value="Glyco_hydro_b"/>
</dbReference>
<evidence type="ECO:0000313" key="5">
    <source>
        <dbReference type="EMBL" id="PST47367.1"/>
    </source>
</evidence>
<dbReference type="InterPro" id="IPR000322">
    <property type="entry name" value="Glyco_hydro_31_TIM"/>
</dbReference>
<name>A0A2T3GD08_9BIFI</name>
<dbReference type="Gene3D" id="3.20.20.80">
    <property type="entry name" value="Glycosidases"/>
    <property type="match status" value="1"/>
</dbReference>
<accession>A0A2T3GD08</accession>
<gene>
    <name evidence="5" type="ORF">CPA40_00625</name>
</gene>
<dbReference type="PANTHER" id="PTHR22762">
    <property type="entry name" value="ALPHA-GLUCOSIDASE"/>
    <property type="match status" value="1"/>
</dbReference>
<dbReference type="InterPro" id="IPR017853">
    <property type="entry name" value="GH"/>
</dbReference>
<dbReference type="RefSeq" id="WP_107043269.1">
    <property type="nucleotide sequence ID" value="NZ_NWTX01000001.1"/>
</dbReference>
<dbReference type="GO" id="GO:0090599">
    <property type="term" value="F:alpha-glucosidase activity"/>
    <property type="evidence" value="ECO:0007669"/>
    <property type="project" value="TreeGrafter"/>
</dbReference>
<dbReference type="SUPFAM" id="SSF51445">
    <property type="entry name" value="(Trans)glycosidases"/>
    <property type="match status" value="1"/>
</dbReference>
<comment type="similarity">
    <text evidence="1 2">Belongs to the glycosyl hydrolase 31 family.</text>
</comment>
<feature type="domain" description="Glycosyl hydrolase family 31 C-terminal" evidence="4">
    <location>
        <begin position="522"/>
        <end position="613"/>
    </location>
</feature>
<evidence type="ECO:0000313" key="6">
    <source>
        <dbReference type="Proteomes" id="UP000240228"/>
    </source>
</evidence>
<dbReference type="GO" id="GO:0006491">
    <property type="term" value="P:N-glycan processing"/>
    <property type="evidence" value="ECO:0007669"/>
    <property type="project" value="TreeGrafter"/>
</dbReference>
<dbReference type="EMBL" id="NWTX01000001">
    <property type="protein sequence ID" value="PST47367.1"/>
    <property type="molecule type" value="Genomic_DNA"/>
</dbReference>
<dbReference type="Pfam" id="PF01055">
    <property type="entry name" value="Glyco_hydro_31_2nd"/>
    <property type="match status" value="1"/>
</dbReference>
<proteinExistence type="inferred from homology"/>
<evidence type="ECO:0000259" key="4">
    <source>
        <dbReference type="Pfam" id="PF21365"/>
    </source>
</evidence>
<dbReference type="InterPro" id="IPR048395">
    <property type="entry name" value="Glyco_hydro_31_C"/>
</dbReference>
<reference evidence="5 6" key="2">
    <citation type="submission" date="2018-03" db="EMBL/GenBank/DDBJ databases">
        <title>The comparative genomics of Bifidobacterium callitrichos reflects dietary carbohydrate utilization within the common marmoset gut.</title>
        <authorList>
            <person name="Rani A."/>
        </authorList>
    </citation>
    <scope>NUCLEOTIDE SEQUENCE [LARGE SCALE GENOMIC DNA]</scope>
    <source>
        <strain evidence="5 6">UMA51805</strain>
    </source>
</reference>
<keyword evidence="2" id="KW-0378">Hydrolase</keyword>
<reference evidence="6" key="1">
    <citation type="submission" date="2017-09" db="EMBL/GenBank/DDBJ databases">
        <authorList>
            <person name="Sela D.A."/>
            <person name="Albert K."/>
        </authorList>
    </citation>
    <scope>NUCLEOTIDE SEQUENCE [LARGE SCALE GENOMIC DNA]</scope>
    <source>
        <strain evidence="6">UMA51805</strain>
    </source>
</reference>
<dbReference type="SUPFAM" id="SSF51011">
    <property type="entry name" value="Glycosyl hydrolase domain"/>
    <property type="match status" value="1"/>
</dbReference>
<dbReference type="Gene3D" id="2.60.40.1180">
    <property type="entry name" value="Golgi alpha-mannosidase II"/>
    <property type="match status" value="2"/>
</dbReference>